<reference evidence="5 6" key="1">
    <citation type="submission" date="2018-09" db="EMBL/GenBank/DDBJ databases">
        <title>Cohnella cavernae sp. nov., isolated from a karst cave.</title>
        <authorList>
            <person name="Zhu H."/>
        </authorList>
    </citation>
    <scope>NUCLEOTIDE SEQUENCE [LARGE SCALE GENOMIC DNA]</scope>
    <source>
        <strain evidence="5 6">K2E09-144</strain>
    </source>
</reference>
<evidence type="ECO:0000256" key="3">
    <source>
        <dbReference type="ARBA" id="ARBA00023295"/>
    </source>
</evidence>
<comment type="similarity">
    <text evidence="1">Belongs to the glycosyl hydrolase 13 family.</text>
</comment>
<keyword evidence="3 5" id="KW-0326">Glycosidase</keyword>
<keyword evidence="6" id="KW-1185">Reference proteome</keyword>
<dbReference type="InterPro" id="IPR006047">
    <property type="entry name" value="GH13_cat_dom"/>
</dbReference>
<dbReference type="Pfam" id="PF02903">
    <property type="entry name" value="Alpha-amylase_N"/>
    <property type="match status" value="1"/>
</dbReference>
<proteinExistence type="inferred from homology"/>
<accession>A0A398CIY0</accession>
<dbReference type="Pfam" id="PF00128">
    <property type="entry name" value="Alpha-amylase"/>
    <property type="match status" value="1"/>
</dbReference>
<dbReference type="Gene3D" id="3.90.400.10">
    <property type="entry name" value="Oligo-1,6-glucosidase, Domain 2"/>
    <property type="match status" value="1"/>
</dbReference>
<dbReference type="Gene3D" id="2.60.40.1180">
    <property type="entry name" value="Golgi alpha-mannosidase II"/>
    <property type="match status" value="1"/>
</dbReference>
<keyword evidence="2" id="KW-0378">Hydrolase</keyword>
<dbReference type="OrthoDB" id="9805159at2"/>
<dbReference type="SUPFAM" id="SSF51445">
    <property type="entry name" value="(Trans)glycosidases"/>
    <property type="match status" value="1"/>
</dbReference>
<dbReference type="InterPro" id="IPR017853">
    <property type="entry name" value="GH"/>
</dbReference>
<dbReference type="CDD" id="cd02857">
    <property type="entry name" value="E_set_CDase_PDE_N"/>
    <property type="match status" value="1"/>
</dbReference>
<dbReference type="Proteomes" id="UP000266340">
    <property type="component" value="Unassembled WGS sequence"/>
</dbReference>
<sequence>MFLEAYYHRPKLNWAYALDETTIQLRIRTKRDDVDAVRIFHGDKCLPWSAMTEAPMTRIVSDERYDYWETEVRPPYRRLCYGFILCKGEERRWATENGFSEGAPTQHLGLYEYPVLHPEDVFKIPAWVKDAVFYQVFVDRFANGDPAIDPPNVQPWGGRPEYDNFFGGDLQGVWDKLDHLSELGVTAIYFNPLFDAPANHKYDTRDYLKVDPHFGSNDLLKRLVQACHDRGIRVMLDAVFNHSGQTFRPFVDVLEKGAESRYADWFLVRKWPLRVAKNGIPTYETFAFEPTMPKLNTANPEVRSYLLDVARYWIEEIGADGWRLDVANEVDHSFWREFRKVVKQANPEAYILGEVWHDSIMWLQGDQFDGVMNYPFANAVLDFFVFGHHDARRFADRVSELLVRYPKQALEASFNHLGTHDTVRLLTLCKGDKRIMRLAVLFQFTFAGVPCIYYGDEIGMDGEFDPDNRRCMEWDHSRQDRELFIFHRDVIALRKKYSSLRSGAFNFLRAEERDTLLAYERSDGSERIVVLMNPDEDTREIAVPLSGGRWSDAFTGQAVDVSGGICKVRLDPYGFQVIAATRAEADVQAVDGNEKANKEGVS</sequence>
<dbReference type="InterPro" id="IPR014756">
    <property type="entry name" value="Ig_E-set"/>
</dbReference>
<comment type="caution">
    <text evidence="5">The sequence shown here is derived from an EMBL/GenBank/DDBJ whole genome shotgun (WGS) entry which is preliminary data.</text>
</comment>
<dbReference type="CDD" id="cd11338">
    <property type="entry name" value="AmyAc_CMD"/>
    <property type="match status" value="1"/>
</dbReference>
<dbReference type="GO" id="GO:0004553">
    <property type="term" value="F:hydrolase activity, hydrolyzing O-glycosyl compounds"/>
    <property type="evidence" value="ECO:0007669"/>
    <property type="project" value="InterPro"/>
</dbReference>
<dbReference type="InterPro" id="IPR032091">
    <property type="entry name" value="Malt_amylase-like_C"/>
</dbReference>
<evidence type="ECO:0000313" key="5">
    <source>
        <dbReference type="EMBL" id="RIE01159.1"/>
    </source>
</evidence>
<evidence type="ECO:0000259" key="4">
    <source>
        <dbReference type="SMART" id="SM00642"/>
    </source>
</evidence>
<evidence type="ECO:0000256" key="1">
    <source>
        <dbReference type="ARBA" id="ARBA00008061"/>
    </source>
</evidence>
<dbReference type="EMBL" id="QXJM01000040">
    <property type="protein sequence ID" value="RIE01159.1"/>
    <property type="molecule type" value="Genomic_DNA"/>
</dbReference>
<dbReference type="Gene3D" id="3.20.20.80">
    <property type="entry name" value="Glycosidases"/>
    <property type="match status" value="1"/>
</dbReference>
<gene>
    <name evidence="5" type="ORF">D3H35_22395</name>
</gene>
<dbReference type="InterPro" id="IPR045857">
    <property type="entry name" value="O16G_dom_2"/>
</dbReference>
<evidence type="ECO:0000256" key="2">
    <source>
        <dbReference type="ARBA" id="ARBA00022801"/>
    </source>
</evidence>
<dbReference type="Pfam" id="PF16657">
    <property type="entry name" value="Malt_amylase_C"/>
    <property type="match status" value="1"/>
</dbReference>
<dbReference type="AlphaFoldDB" id="A0A398CIY0"/>
<feature type="domain" description="Glycosyl hydrolase family 13 catalytic" evidence="4">
    <location>
        <begin position="135"/>
        <end position="494"/>
    </location>
</feature>
<dbReference type="GO" id="GO:0005975">
    <property type="term" value="P:carbohydrate metabolic process"/>
    <property type="evidence" value="ECO:0007669"/>
    <property type="project" value="InterPro"/>
</dbReference>
<evidence type="ECO:0000313" key="6">
    <source>
        <dbReference type="Proteomes" id="UP000266340"/>
    </source>
</evidence>
<dbReference type="InterPro" id="IPR013783">
    <property type="entry name" value="Ig-like_fold"/>
</dbReference>
<name>A0A398CIY0_9BACL</name>
<dbReference type="PANTHER" id="PTHR10357">
    <property type="entry name" value="ALPHA-AMYLASE FAMILY MEMBER"/>
    <property type="match status" value="1"/>
</dbReference>
<dbReference type="PANTHER" id="PTHR10357:SF210">
    <property type="entry name" value="MALTODEXTRIN GLUCOSIDASE"/>
    <property type="match status" value="1"/>
</dbReference>
<dbReference type="Gene3D" id="2.60.40.10">
    <property type="entry name" value="Immunoglobulins"/>
    <property type="match status" value="1"/>
</dbReference>
<organism evidence="5 6">
    <name type="scientific">Cohnella faecalis</name>
    <dbReference type="NCBI Taxonomy" id="2315694"/>
    <lineage>
        <taxon>Bacteria</taxon>
        <taxon>Bacillati</taxon>
        <taxon>Bacillota</taxon>
        <taxon>Bacilli</taxon>
        <taxon>Bacillales</taxon>
        <taxon>Paenibacillaceae</taxon>
        <taxon>Cohnella</taxon>
    </lineage>
</organism>
<dbReference type="SMART" id="SM00642">
    <property type="entry name" value="Aamy"/>
    <property type="match status" value="1"/>
</dbReference>
<dbReference type="SUPFAM" id="SSF51011">
    <property type="entry name" value="Glycosyl hydrolase domain"/>
    <property type="match status" value="1"/>
</dbReference>
<dbReference type="RefSeq" id="WP_119151424.1">
    <property type="nucleotide sequence ID" value="NZ_JBHSOV010000041.1"/>
</dbReference>
<dbReference type="SUPFAM" id="SSF81296">
    <property type="entry name" value="E set domains"/>
    <property type="match status" value="1"/>
</dbReference>
<dbReference type="InterPro" id="IPR013780">
    <property type="entry name" value="Glyco_hydro_b"/>
</dbReference>
<protein>
    <submittedName>
        <fullName evidence="5">Alpha-glycosidase</fullName>
    </submittedName>
</protein>
<dbReference type="InterPro" id="IPR004185">
    <property type="entry name" value="Glyco_hydro_13_lg-like_dom"/>
</dbReference>